<gene>
    <name evidence="18" type="primary">pgsA</name>
    <name evidence="18" type="ORF">HG15A2_19060</name>
</gene>
<feature type="transmembrane region" description="Helical" evidence="17">
    <location>
        <begin position="29"/>
        <end position="60"/>
    </location>
</feature>
<keyword evidence="13" id="KW-1208">Phospholipid metabolism</keyword>
<dbReference type="NCBIfam" id="TIGR00560">
    <property type="entry name" value="pgsA"/>
    <property type="match status" value="1"/>
</dbReference>
<dbReference type="EC" id="2.7.8.5" evidence="4 15"/>
<keyword evidence="19" id="KW-1185">Reference proteome</keyword>
<dbReference type="Pfam" id="PF01066">
    <property type="entry name" value="CDP-OH_P_transf"/>
    <property type="match status" value="1"/>
</dbReference>
<keyword evidence="10" id="KW-0443">Lipid metabolism</keyword>
<keyword evidence="11 17" id="KW-0472">Membrane</keyword>
<dbReference type="InterPro" id="IPR050324">
    <property type="entry name" value="CDP-alcohol_PTase-I"/>
</dbReference>
<dbReference type="KEGG" id="amob:HG15A2_19060"/>
<keyword evidence="7 16" id="KW-0808">Transferase</keyword>
<dbReference type="PANTHER" id="PTHR14269">
    <property type="entry name" value="CDP-DIACYLGLYCEROL--GLYCEROL-3-PHOSPHATE 3-PHOSPHATIDYLTRANSFERASE-RELATED"/>
    <property type="match status" value="1"/>
</dbReference>
<evidence type="ECO:0000256" key="7">
    <source>
        <dbReference type="ARBA" id="ARBA00022679"/>
    </source>
</evidence>
<name>A0A517MUS1_9BACT</name>
<dbReference type="Gene3D" id="1.20.120.1760">
    <property type="match status" value="1"/>
</dbReference>
<dbReference type="InterPro" id="IPR004570">
    <property type="entry name" value="Phosphatidylglycerol_P_synth"/>
</dbReference>
<proteinExistence type="inferred from homology"/>
<dbReference type="PROSITE" id="PS00379">
    <property type="entry name" value="CDP_ALCOHOL_P_TRANSF"/>
    <property type="match status" value="1"/>
</dbReference>
<dbReference type="AlphaFoldDB" id="A0A517MUS1"/>
<dbReference type="InterPro" id="IPR043130">
    <property type="entry name" value="CDP-OH_PTrfase_TM_dom"/>
</dbReference>
<evidence type="ECO:0000256" key="2">
    <source>
        <dbReference type="ARBA" id="ARBA00005042"/>
    </source>
</evidence>
<evidence type="ECO:0000256" key="5">
    <source>
        <dbReference type="ARBA" id="ARBA00014944"/>
    </source>
</evidence>
<dbReference type="GO" id="GO:0046474">
    <property type="term" value="P:glycerophospholipid biosynthetic process"/>
    <property type="evidence" value="ECO:0007669"/>
    <property type="project" value="TreeGrafter"/>
</dbReference>
<evidence type="ECO:0000256" key="14">
    <source>
        <dbReference type="ARBA" id="ARBA00048586"/>
    </source>
</evidence>
<evidence type="ECO:0000313" key="18">
    <source>
        <dbReference type="EMBL" id="QDS98625.1"/>
    </source>
</evidence>
<dbReference type="EMBL" id="CP036263">
    <property type="protein sequence ID" value="QDS98625.1"/>
    <property type="molecule type" value="Genomic_DNA"/>
</dbReference>
<evidence type="ECO:0000256" key="15">
    <source>
        <dbReference type="NCBIfam" id="TIGR00560"/>
    </source>
</evidence>
<dbReference type="GO" id="GO:0016020">
    <property type="term" value="C:membrane"/>
    <property type="evidence" value="ECO:0007669"/>
    <property type="project" value="UniProtKB-SubCell"/>
</dbReference>
<dbReference type="OrthoDB" id="9796672at2"/>
<evidence type="ECO:0000256" key="4">
    <source>
        <dbReference type="ARBA" id="ARBA00013170"/>
    </source>
</evidence>
<dbReference type="Proteomes" id="UP000319852">
    <property type="component" value="Chromosome"/>
</dbReference>
<protein>
    <recommendedName>
        <fullName evidence="5 15">CDP-diacylglycerol--glycerol-3-phosphate 3-phosphatidyltransferase</fullName>
        <ecNumber evidence="4 15">2.7.8.5</ecNumber>
    </recommendedName>
</protein>
<dbReference type="RefSeq" id="WP_145059837.1">
    <property type="nucleotide sequence ID" value="NZ_CP036263.1"/>
</dbReference>
<dbReference type="GO" id="GO:0008444">
    <property type="term" value="F:CDP-diacylglycerol-glycerol-3-phosphate 3-phosphatidyltransferase activity"/>
    <property type="evidence" value="ECO:0007669"/>
    <property type="project" value="UniProtKB-UniRule"/>
</dbReference>
<evidence type="ECO:0000256" key="6">
    <source>
        <dbReference type="ARBA" id="ARBA00022516"/>
    </source>
</evidence>
<sequence length="217" mass="23664">MSEFPATPPDLKNPPRIWNVPNQVTMARVVLTLVLFVLLGFNWYVAALVVFLVAAGTDWVDGYWARKYGQVTQLGRILDPFADKLIICGTYIYLCASPMLANGKRASGIAVGVAVLIVGRELLVTALRSFVEGIGGDFSAKWAGKWKMVAQCAAAALAIYQLSYLAPTTSGAIASWQTEPPAWLSTSLTITVWATVLLTIYTGLDYVRDALRFLRAE</sequence>
<evidence type="ECO:0000313" key="19">
    <source>
        <dbReference type="Proteomes" id="UP000319852"/>
    </source>
</evidence>
<evidence type="ECO:0000256" key="11">
    <source>
        <dbReference type="ARBA" id="ARBA00023136"/>
    </source>
</evidence>
<dbReference type="PIRSF" id="PIRSF000847">
    <property type="entry name" value="Phos_ph_gly_syn"/>
    <property type="match status" value="1"/>
</dbReference>
<comment type="subcellular location">
    <subcellularLocation>
        <location evidence="1">Membrane</location>
        <topology evidence="1">Multi-pass membrane protein</topology>
    </subcellularLocation>
</comment>
<feature type="transmembrane region" description="Helical" evidence="17">
    <location>
        <begin position="106"/>
        <end position="127"/>
    </location>
</feature>
<evidence type="ECO:0000256" key="16">
    <source>
        <dbReference type="RuleBase" id="RU003750"/>
    </source>
</evidence>
<comment type="catalytic activity">
    <reaction evidence="14">
        <text>a CDP-1,2-diacyl-sn-glycerol + sn-glycerol 3-phosphate = a 1,2-diacyl-sn-glycero-3-phospho-(1'-sn-glycero-3'-phosphate) + CMP + H(+)</text>
        <dbReference type="Rhea" id="RHEA:12593"/>
        <dbReference type="ChEBI" id="CHEBI:15378"/>
        <dbReference type="ChEBI" id="CHEBI:57597"/>
        <dbReference type="ChEBI" id="CHEBI:58332"/>
        <dbReference type="ChEBI" id="CHEBI:60110"/>
        <dbReference type="ChEBI" id="CHEBI:60377"/>
        <dbReference type="EC" id="2.7.8.5"/>
    </reaction>
</comment>
<accession>A0A517MUS1</accession>
<organism evidence="18 19">
    <name type="scientific">Adhaeretor mobilis</name>
    <dbReference type="NCBI Taxonomy" id="1930276"/>
    <lineage>
        <taxon>Bacteria</taxon>
        <taxon>Pseudomonadati</taxon>
        <taxon>Planctomycetota</taxon>
        <taxon>Planctomycetia</taxon>
        <taxon>Pirellulales</taxon>
        <taxon>Lacipirellulaceae</taxon>
        <taxon>Adhaeretor</taxon>
    </lineage>
</organism>
<evidence type="ECO:0000256" key="8">
    <source>
        <dbReference type="ARBA" id="ARBA00022692"/>
    </source>
</evidence>
<evidence type="ECO:0000256" key="12">
    <source>
        <dbReference type="ARBA" id="ARBA00023209"/>
    </source>
</evidence>
<dbReference type="PANTHER" id="PTHR14269:SF62">
    <property type="entry name" value="CDP-DIACYLGLYCEROL--GLYCEROL-3-PHOSPHATE 3-PHOSPHATIDYLTRANSFERASE 1, CHLOROPLASTIC"/>
    <property type="match status" value="1"/>
</dbReference>
<evidence type="ECO:0000256" key="10">
    <source>
        <dbReference type="ARBA" id="ARBA00023098"/>
    </source>
</evidence>
<keyword evidence="8 17" id="KW-0812">Transmembrane</keyword>
<dbReference type="InterPro" id="IPR048254">
    <property type="entry name" value="CDP_ALCOHOL_P_TRANSF_CS"/>
</dbReference>
<dbReference type="InterPro" id="IPR000462">
    <property type="entry name" value="CDP-OH_P_trans"/>
</dbReference>
<keyword evidence="6" id="KW-0444">Lipid biosynthesis</keyword>
<keyword evidence="9 17" id="KW-1133">Transmembrane helix</keyword>
<feature type="transmembrane region" description="Helical" evidence="17">
    <location>
        <begin position="186"/>
        <end position="207"/>
    </location>
</feature>
<evidence type="ECO:0000256" key="9">
    <source>
        <dbReference type="ARBA" id="ARBA00022989"/>
    </source>
</evidence>
<reference evidence="18 19" key="1">
    <citation type="submission" date="2019-02" db="EMBL/GenBank/DDBJ databases">
        <title>Deep-cultivation of Planctomycetes and their phenomic and genomic characterization uncovers novel biology.</title>
        <authorList>
            <person name="Wiegand S."/>
            <person name="Jogler M."/>
            <person name="Boedeker C."/>
            <person name="Pinto D."/>
            <person name="Vollmers J."/>
            <person name="Rivas-Marin E."/>
            <person name="Kohn T."/>
            <person name="Peeters S.H."/>
            <person name="Heuer A."/>
            <person name="Rast P."/>
            <person name="Oberbeckmann S."/>
            <person name="Bunk B."/>
            <person name="Jeske O."/>
            <person name="Meyerdierks A."/>
            <person name="Storesund J.E."/>
            <person name="Kallscheuer N."/>
            <person name="Luecker S."/>
            <person name="Lage O.M."/>
            <person name="Pohl T."/>
            <person name="Merkel B.J."/>
            <person name="Hornburger P."/>
            <person name="Mueller R.-W."/>
            <person name="Bruemmer F."/>
            <person name="Labrenz M."/>
            <person name="Spormann A.M."/>
            <person name="Op den Camp H."/>
            <person name="Overmann J."/>
            <person name="Amann R."/>
            <person name="Jetten M.S.M."/>
            <person name="Mascher T."/>
            <person name="Medema M.H."/>
            <person name="Devos D.P."/>
            <person name="Kaster A.-K."/>
            <person name="Ovreas L."/>
            <person name="Rohde M."/>
            <person name="Galperin M.Y."/>
            <person name="Jogler C."/>
        </authorList>
    </citation>
    <scope>NUCLEOTIDE SEQUENCE [LARGE SCALE GENOMIC DNA]</scope>
    <source>
        <strain evidence="18 19">HG15A2</strain>
    </source>
</reference>
<evidence type="ECO:0000256" key="3">
    <source>
        <dbReference type="ARBA" id="ARBA00010441"/>
    </source>
</evidence>
<evidence type="ECO:0000256" key="13">
    <source>
        <dbReference type="ARBA" id="ARBA00023264"/>
    </source>
</evidence>
<feature type="transmembrane region" description="Helical" evidence="17">
    <location>
        <begin position="148"/>
        <end position="166"/>
    </location>
</feature>
<evidence type="ECO:0000256" key="17">
    <source>
        <dbReference type="SAM" id="Phobius"/>
    </source>
</evidence>
<evidence type="ECO:0000256" key="1">
    <source>
        <dbReference type="ARBA" id="ARBA00004141"/>
    </source>
</evidence>
<comment type="pathway">
    <text evidence="2">Phospholipid metabolism; phosphatidylglycerol biosynthesis; phosphatidylglycerol from CDP-diacylglycerol: step 1/2.</text>
</comment>
<keyword evidence="12" id="KW-0594">Phospholipid biosynthesis</keyword>
<comment type="similarity">
    <text evidence="3 16">Belongs to the CDP-alcohol phosphatidyltransferase class-I family.</text>
</comment>